<name>A0A193DTH9_NPVAC</name>
<organismHost>
    <name type="scientific">Lepidoptera</name>
    <name type="common">moths &amp; butterflies</name>
    <dbReference type="NCBI Taxonomy" id="7088"/>
</organismHost>
<proteinExistence type="predicted"/>
<accession>A0A193DTH9</accession>
<evidence type="ECO:0000313" key="1">
    <source>
        <dbReference type="EMBL" id="ANN45683.1"/>
    </source>
</evidence>
<dbReference type="Pfam" id="PF06034">
    <property type="entry name" value="DUF919"/>
    <property type="match status" value="1"/>
</dbReference>
<protein>
    <submittedName>
        <fullName evidence="1">Orf-29 peptide</fullName>
    </submittedName>
</protein>
<dbReference type="OrthoDB" id="26917at10239"/>
<sequence length="86" mass="10319">MDKRCCFTSSVCFLKMFSRNYNASQSQRDLKSQLEEINRQKQKITIDSQHFEKIKSVTKNVNELQNMEKRVMKSRQNFLNYGIDNF</sequence>
<gene>
    <name evidence="1" type="primary">Orf-29</name>
    <name evidence="1" type="ORF">ACNVgp029</name>
</gene>
<organism evidence="1">
    <name type="scientific">Autographa californica nuclear polyhedrosis virus</name>
    <name type="common">AcMNPV</name>
    <dbReference type="NCBI Taxonomy" id="46015"/>
    <lineage>
        <taxon>Viruses</taxon>
        <taxon>Viruses incertae sedis</taxon>
        <taxon>Naldaviricetes</taxon>
        <taxon>Lefavirales</taxon>
        <taxon>Baculoviridae</taxon>
        <taxon>Alphabaculovirus</taxon>
        <taxon>Alphabaculovirus aucalifornicae</taxon>
    </lineage>
</organism>
<reference evidence="1" key="1">
    <citation type="journal article" date="2016" name="Sci. Rep.">
        <title>Generating a host range-expanded recombinant baculovirus.</title>
        <authorList>
            <person name="Wu C."/>
            <person name="Deng Z."/>
            <person name="Long Z."/>
            <person name="Cai Y."/>
            <person name="Ying Z."/>
            <person name="Yin H."/>
            <person name="Yuan M."/>
            <person name="Clem R.J."/>
            <person name="Yang K."/>
            <person name="Pang Y."/>
        </authorList>
    </citation>
    <scope>NUCLEOTIDE SEQUENCE</scope>
    <source>
        <strain evidence="1">VAcRev-1</strain>
    </source>
</reference>
<dbReference type="InterPro" id="IPR009265">
    <property type="entry name" value="AcMNPV_Orf29"/>
</dbReference>
<dbReference type="EMBL" id="KU697902">
    <property type="protein sequence ID" value="ANN45683.1"/>
    <property type="molecule type" value="Genomic_DNA"/>
</dbReference>